<keyword evidence="3" id="KW-1185">Reference proteome</keyword>
<keyword evidence="2" id="KW-0808">Transferase</keyword>
<dbReference type="PANTHER" id="PTHR22916">
    <property type="entry name" value="GLYCOSYLTRANSFERASE"/>
    <property type="match status" value="1"/>
</dbReference>
<dbReference type="RefSeq" id="WP_273633081.1">
    <property type="nucleotide sequence ID" value="NZ_CP117167.1"/>
</dbReference>
<dbReference type="Pfam" id="PF00535">
    <property type="entry name" value="Glycos_transf_2"/>
    <property type="match status" value="1"/>
</dbReference>
<keyword evidence="2" id="KW-0328">Glycosyltransferase</keyword>
<organism evidence="2 3">
    <name type="scientific">Mucilaginibacter jinjuensis</name>
    <dbReference type="NCBI Taxonomy" id="1176721"/>
    <lineage>
        <taxon>Bacteria</taxon>
        <taxon>Pseudomonadati</taxon>
        <taxon>Bacteroidota</taxon>
        <taxon>Sphingobacteriia</taxon>
        <taxon>Sphingobacteriales</taxon>
        <taxon>Sphingobacteriaceae</taxon>
        <taxon>Mucilaginibacter</taxon>
    </lineage>
</organism>
<dbReference type="PANTHER" id="PTHR22916:SF3">
    <property type="entry name" value="UDP-GLCNAC:BETAGAL BETA-1,3-N-ACETYLGLUCOSAMINYLTRANSFERASE-LIKE PROTEIN 1"/>
    <property type="match status" value="1"/>
</dbReference>
<evidence type="ECO:0000259" key="1">
    <source>
        <dbReference type="Pfam" id="PF00535"/>
    </source>
</evidence>
<dbReference type="GO" id="GO:0005524">
    <property type="term" value="F:ATP binding"/>
    <property type="evidence" value="ECO:0007669"/>
    <property type="project" value="UniProtKB-KW"/>
</dbReference>
<proteinExistence type="predicted"/>
<dbReference type="Proteomes" id="UP001216139">
    <property type="component" value="Chromosome"/>
</dbReference>
<accession>A0ABY7TDI7</accession>
<evidence type="ECO:0000313" key="3">
    <source>
        <dbReference type="Proteomes" id="UP001216139"/>
    </source>
</evidence>
<gene>
    <name evidence="2" type="ORF">PQO05_11630</name>
</gene>
<sequence>MSNNPQITVLMPAYNAGLYIAEAIASVLKQTFTDFELLIINDGSTDDTEAIVASFGDKRIVLVNQKNQGVAGALNTGLKLSKAPYIARFDADDICYPNRLALQYQFMLDHPEYHIIGSATDYVDKEGHHIFNFKAPLLSQEGIDKISYKVCPFIHSSVFYRKASIMEQGGYNIYAHTFEDHLLWLKVLKHYKGYNMPESLIKVRLNPESVTIDERWCHPRFLEIKFNALTRGTIDADDYSELIAIRGQQLDNNINHEAYYGLLAKKFLWNNHNPKKARYNIYKLLAINRLHFKSYVLLLMTLLPGRFINRIYHTAKATELYREEGGVPHER</sequence>
<feature type="domain" description="Glycosyltransferase 2-like" evidence="1">
    <location>
        <begin position="8"/>
        <end position="165"/>
    </location>
</feature>
<protein>
    <submittedName>
        <fullName evidence="2">Glycosyltransferase</fullName>
        <ecNumber evidence="2">2.4.-.-</ecNumber>
    </submittedName>
</protein>
<dbReference type="EMBL" id="CP117167">
    <property type="protein sequence ID" value="WCT14585.1"/>
    <property type="molecule type" value="Genomic_DNA"/>
</dbReference>
<keyword evidence="2" id="KW-0547">Nucleotide-binding</keyword>
<evidence type="ECO:0000313" key="2">
    <source>
        <dbReference type="EMBL" id="WCT14585.1"/>
    </source>
</evidence>
<dbReference type="InterPro" id="IPR001173">
    <property type="entry name" value="Glyco_trans_2-like"/>
</dbReference>
<dbReference type="SUPFAM" id="SSF53448">
    <property type="entry name" value="Nucleotide-diphospho-sugar transferases"/>
    <property type="match status" value="1"/>
</dbReference>
<dbReference type="Gene3D" id="3.90.550.10">
    <property type="entry name" value="Spore Coat Polysaccharide Biosynthesis Protein SpsA, Chain A"/>
    <property type="match status" value="1"/>
</dbReference>
<dbReference type="EC" id="2.4.-.-" evidence="2"/>
<name>A0ABY7TDI7_9SPHI</name>
<keyword evidence="2" id="KW-0067">ATP-binding</keyword>
<reference evidence="2 3" key="1">
    <citation type="submission" date="2023-02" db="EMBL/GenBank/DDBJ databases">
        <title>Genome sequence of Mucilaginibacter jinjuensis strain KACC 16571.</title>
        <authorList>
            <person name="Kim S."/>
            <person name="Heo J."/>
            <person name="Kwon S.-W."/>
        </authorList>
    </citation>
    <scope>NUCLEOTIDE SEQUENCE [LARGE SCALE GENOMIC DNA]</scope>
    <source>
        <strain evidence="2 3">KACC 16571</strain>
    </source>
</reference>
<dbReference type="InterPro" id="IPR029044">
    <property type="entry name" value="Nucleotide-diphossugar_trans"/>
</dbReference>
<dbReference type="GO" id="GO:0016757">
    <property type="term" value="F:glycosyltransferase activity"/>
    <property type="evidence" value="ECO:0007669"/>
    <property type="project" value="UniProtKB-KW"/>
</dbReference>